<comment type="similarity">
    <text evidence="1">Belongs to the leucine-binding protein family.</text>
</comment>
<sequence length="380" mass="40600">MRKISLLLSLAAIFAATGCKSSKPTTVKIGIFEPMTGANAAGGAMEVEGIKLANQLYPTVKVGDKEYKIELVLADNKSDKVEAANAAQRLVDQDKVNVVLGSWGSSLSMAAGPIVKDKKIPAIAMSATNPLVTKGNDYYFRVCFIDPFQGTVMANYAAKDLKAKKAVIIREVSNDYSVGLAKFFADSFKKLTGDENAILGELNYNTNDQDFTAQLTTLKSMKPDVIFAPGNYTESALIIKQAQELGITAPFLGGDTWEAPEFIDVGKKATEGAVFSTFFATEVPITDTSKTFLDAYRKQYSKEPAAVTALGFDGYLVARAAIEKAGSLEGAKIRDALAGVQAFPGAAGLITFDQNRDATKSAVIKTVKGGKFTYLTTVQP</sequence>
<dbReference type="Gene3D" id="3.40.50.2300">
    <property type="match status" value="2"/>
</dbReference>
<evidence type="ECO:0000313" key="5">
    <source>
        <dbReference type="Proteomes" id="UP001162734"/>
    </source>
</evidence>
<reference evidence="5" key="1">
    <citation type="journal article" date="2022" name="Int. J. Syst. Evol. Microbiol.">
        <title>Anaeromyxobacter oryzae sp. nov., Anaeromyxobacter diazotrophicus sp. nov. and Anaeromyxobacter paludicola sp. nov., isolated from paddy soils.</title>
        <authorList>
            <person name="Itoh H."/>
            <person name="Xu Z."/>
            <person name="Mise K."/>
            <person name="Masuda Y."/>
            <person name="Ushijima N."/>
            <person name="Hayakawa C."/>
            <person name="Shiratori Y."/>
            <person name="Senoo K."/>
        </authorList>
    </citation>
    <scope>NUCLEOTIDE SEQUENCE [LARGE SCALE GENOMIC DNA]</scope>
    <source>
        <strain evidence="5">Red630</strain>
    </source>
</reference>
<evidence type="ECO:0000256" key="2">
    <source>
        <dbReference type="ARBA" id="ARBA00022729"/>
    </source>
</evidence>
<dbReference type="PROSITE" id="PS51257">
    <property type="entry name" value="PROKAR_LIPOPROTEIN"/>
    <property type="match status" value="1"/>
</dbReference>
<dbReference type="InterPro" id="IPR051010">
    <property type="entry name" value="BCAA_transport"/>
</dbReference>
<dbReference type="Pfam" id="PF13458">
    <property type="entry name" value="Peripla_BP_6"/>
    <property type="match status" value="1"/>
</dbReference>
<feature type="domain" description="Leucine-binding protein" evidence="3">
    <location>
        <begin position="26"/>
        <end position="362"/>
    </location>
</feature>
<keyword evidence="5" id="KW-1185">Reference proteome</keyword>
<organism evidence="4 5">
    <name type="scientific">Anaeromyxobacter paludicola</name>
    <dbReference type="NCBI Taxonomy" id="2918171"/>
    <lineage>
        <taxon>Bacteria</taxon>
        <taxon>Pseudomonadati</taxon>
        <taxon>Myxococcota</taxon>
        <taxon>Myxococcia</taxon>
        <taxon>Myxococcales</taxon>
        <taxon>Cystobacterineae</taxon>
        <taxon>Anaeromyxobacteraceae</taxon>
        <taxon>Anaeromyxobacter</taxon>
    </lineage>
</organism>
<dbReference type="PANTHER" id="PTHR30483:SF6">
    <property type="entry name" value="PERIPLASMIC BINDING PROTEIN OF ABC TRANSPORTER FOR NATURAL AMINO ACIDS"/>
    <property type="match status" value="1"/>
</dbReference>
<dbReference type="CDD" id="cd06347">
    <property type="entry name" value="PBP1_ABC_LivK_ligand_binding-like"/>
    <property type="match status" value="1"/>
</dbReference>
<evidence type="ECO:0000313" key="4">
    <source>
        <dbReference type="EMBL" id="BDG10202.1"/>
    </source>
</evidence>
<evidence type="ECO:0000259" key="3">
    <source>
        <dbReference type="Pfam" id="PF13458"/>
    </source>
</evidence>
<evidence type="ECO:0000256" key="1">
    <source>
        <dbReference type="ARBA" id="ARBA00010062"/>
    </source>
</evidence>
<dbReference type="SUPFAM" id="SSF53822">
    <property type="entry name" value="Periplasmic binding protein-like I"/>
    <property type="match status" value="1"/>
</dbReference>
<dbReference type="PANTHER" id="PTHR30483">
    <property type="entry name" value="LEUCINE-SPECIFIC-BINDING PROTEIN"/>
    <property type="match status" value="1"/>
</dbReference>
<dbReference type="RefSeq" id="WP_248342595.1">
    <property type="nucleotide sequence ID" value="NZ_AP025592.1"/>
</dbReference>
<dbReference type="InterPro" id="IPR028082">
    <property type="entry name" value="Peripla_BP_I"/>
</dbReference>
<dbReference type="Proteomes" id="UP001162734">
    <property type="component" value="Chromosome"/>
</dbReference>
<dbReference type="EMBL" id="AP025592">
    <property type="protein sequence ID" value="BDG10202.1"/>
    <property type="molecule type" value="Genomic_DNA"/>
</dbReference>
<proteinExistence type="inferred from homology"/>
<dbReference type="InterPro" id="IPR028081">
    <property type="entry name" value="Leu-bd"/>
</dbReference>
<gene>
    <name evidence="4" type="ORF">AMPC_33150</name>
</gene>
<keyword evidence="2" id="KW-0732">Signal</keyword>
<accession>A0ABN6NAC9</accession>
<name>A0ABN6NAC9_9BACT</name>
<protein>
    <submittedName>
        <fullName evidence="4">Branched-chain amino acid ABC transporter substrate-binding protein</fullName>
    </submittedName>
</protein>